<proteinExistence type="predicted"/>
<protein>
    <recommendedName>
        <fullName evidence="3">O-antigen ligase domain-containing protein</fullName>
    </recommendedName>
</protein>
<feature type="transmembrane region" description="Helical" evidence="1">
    <location>
        <begin position="18"/>
        <end position="36"/>
    </location>
</feature>
<keyword evidence="1" id="KW-0472">Membrane</keyword>
<feature type="transmembrane region" description="Helical" evidence="1">
    <location>
        <begin position="123"/>
        <end position="143"/>
    </location>
</feature>
<evidence type="ECO:0000313" key="2">
    <source>
        <dbReference type="EMBL" id="XBH00871.1"/>
    </source>
</evidence>
<keyword evidence="1" id="KW-1133">Transmembrane helix</keyword>
<name>A0AAU7C7X0_9BACT</name>
<organism evidence="2">
    <name type="scientific">Singulisphaera sp. Ch08</name>
    <dbReference type="NCBI Taxonomy" id="3120278"/>
    <lineage>
        <taxon>Bacteria</taxon>
        <taxon>Pseudomonadati</taxon>
        <taxon>Planctomycetota</taxon>
        <taxon>Planctomycetia</taxon>
        <taxon>Isosphaerales</taxon>
        <taxon>Isosphaeraceae</taxon>
        <taxon>Singulisphaera</taxon>
    </lineage>
</organism>
<accession>A0AAU7C7X0</accession>
<evidence type="ECO:0000256" key="1">
    <source>
        <dbReference type="SAM" id="Phobius"/>
    </source>
</evidence>
<dbReference type="AlphaFoldDB" id="A0AAU7C7X0"/>
<sequence length="440" mass="47102">MDPQTAMTTSSQGSWTRVAVRFLAASCFFPYPALAIGGNNGLQLNQLLALGCVPLLCFRPPGRPFQAYVILLIPIYVSVFLNVMIGESTSLSVLPKEAVSLTLAMLILWPTELIATRAFFSEVLRAATAALLIHSLIGFYQVYSFRNDEFPLLFLYKNPSFRSLEEWSPIYARYIKRPCGLFPEPSAMAASLGPWLAMLTGLILDPIQAKRLGWQGGKATVAVACAFVLLALSRSGCTLVIMAAVMVLCVGKFRSQLTSFGIGKLLSMAVVLLGGVGVLGYAISGLSQGYEERVASSWGIRGKSIAVGLTSNNDMGSLAFGVGPGQSPPIVSRKMSSVPLPEDEGSLAIFSLTVCYYMETGLIGALAMFTVLMMALRAIVRSSAVLLGLCTLGPWLMGVGATTSYMSLSAIWFCLGLMLCWDRLFPPPSGALTSTGEFAL</sequence>
<evidence type="ECO:0008006" key="3">
    <source>
        <dbReference type="Google" id="ProtNLM"/>
    </source>
</evidence>
<keyword evidence="1" id="KW-0812">Transmembrane</keyword>
<feature type="transmembrane region" description="Helical" evidence="1">
    <location>
        <begin position="65"/>
        <end position="86"/>
    </location>
</feature>
<dbReference type="EMBL" id="CP155447">
    <property type="protein sequence ID" value="XBH00871.1"/>
    <property type="molecule type" value="Genomic_DNA"/>
</dbReference>
<reference evidence="2" key="1">
    <citation type="submission" date="2024-05" db="EMBL/GenBank/DDBJ databases">
        <title>Planctomycetes of the genus Singulisphaera possess chitinolytic capabilities.</title>
        <authorList>
            <person name="Ivanova A."/>
        </authorList>
    </citation>
    <scope>NUCLEOTIDE SEQUENCE</scope>
    <source>
        <strain evidence="2">Ch08T</strain>
    </source>
</reference>
<dbReference type="RefSeq" id="WP_406693551.1">
    <property type="nucleotide sequence ID" value="NZ_CP155447.1"/>
</dbReference>
<feature type="transmembrane region" description="Helical" evidence="1">
    <location>
        <begin position="221"/>
        <end position="250"/>
    </location>
</feature>
<feature type="transmembrane region" description="Helical" evidence="1">
    <location>
        <begin position="262"/>
        <end position="283"/>
    </location>
</feature>
<gene>
    <name evidence="2" type="ORF">V5E97_21185</name>
</gene>
<feature type="transmembrane region" description="Helical" evidence="1">
    <location>
        <begin position="403"/>
        <end position="421"/>
    </location>
</feature>